<dbReference type="RefSeq" id="XP_041223870.1">
    <property type="nucleotide sequence ID" value="XM_041375362.1"/>
</dbReference>
<dbReference type="AlphaFoldDB" id="A0AAD4E4D6"/>
<reference evidence="2" key="1">
    <citation type="journal article" date="2020" name="New Phytol.">
        <title>Comparative genomics reveals dynamic genome evolution in host specialist ectomycorrhizal fungi.</title>
        <authorList>
            <person name="Lofgren L.A."/>
            <person name="Nguyen N.H."/>
            <person name="Vilgalys R."/>
            <person name="Ruytinx J."/>
            <person name="Liao H.L."/>
            <person name="Branco S."/>
            <person name="Kuo A."/>
            <person name="LaButti K."/>
            <person name="Lipzen A."/>
            <person name="Andreopoulos W."/>
            <person name="Pangilinan J."/>
            <person name="Riley R."/>
            <person name="Hundley H."/>
            <person name="Na H."/>
            <person name="Barry K."/>
            <person name="Grigoriev I.V."/>
            <person name="Stajich J.E."/>
            <person name="Kennedy P.G."/>
        </authorList>
    </citation>
    <scope>NUCLEOTIDE SEQUENCE</scope>
    <source>
        <strain evidence="2">FC203</strain>
    </source>
</reference>
<gene>
    <name evidence="2" type="ORF">F5891DRAFT_955809</name>
</gene>
<evidence type="ECO:0000259" key="1">
    <source>
        <dbReference type="Pfam" id="PF20231"/>
    </source>
</evidence>
<accession>A0AAD4E4D6</accession>
<evidence type="ECO:0000313" key="3">
    <source>
        <dbReference type="Proteomes" id="UP001195769"/>
    </source>
</evidence>
<comment type="caution">
    <text evidence="2">The sequence shown here is derived from an EMBL/GenBank/DDBJ whole genome shotgun (WGS) entry which is preliminary data.</text>
</comment>
<feature type="non-terminal residue" evidence="2">
    <location>
        <position position="1"/>
    </location>
</feature>
<dbReference type="Pfam" id="PF20231">
    <property type="entry name" value="DUF6589"/>
    <property type="match status" value="1"/>
</dbReference>
<dbReference type="GeneID" id="64669660"/>
<dbReference type="EMBL" id="JABBWK010000040">
    <property type="protein sequence ID" value="KAG1898294.1"/>
    <property type="molecule type" value="Genomic_DNA"/>
</dbReference>
<dbReference type="Proteomes" id="UP001195769">
    <property type="component" value="Unassembled WGS sequence"/>
</dbReference>
<feature type="domain" description="DUF6589" evidence="1">
    <location>
        <begin position="1"/>
        <end position="65"/>
    </location>
</feature>
<organism evidence="2 3">
    <name type="scientific">Suillus fuscotomentosus</name>
    <dbReference type="NCBI Taxonomy" id="1912939"/>
    <lineage>
        <taxon>Eukaryota</taxon>
        <taxon>Fungi</taxon>
        <taxon>Dikarya</taxon>
        <taxon>Basidiomycota</taxon>
        <taxon>Agaricomycotina</taxon>
        <taxon>Agaricomycetes</taxon>
        <taxon>Agaricomycetidae</taxon>
        <taxon>Boletales</taxon>
        <taxon>Suillineae</taxon>
        <taxon>Suillaceae</taxon>
        <taxon>Suillus</taxon>
    </lineage>
</organism>
<protein>
    <recommendedName>
        <fullName evidence="1">DUF6589 domain-containing protein</fullName>
    </recommendedName>
</protein>
<sequence length="66" mass="7592">NIILLNCDLLIFYKLDLAVSLGDFGWVEIFLGTLTMMFAGAGCKNYTTEFLHFIQNLKKNWTPQFV</sequence>
<evidence type="ECO:0000313" key="2">
    <source>
        <dbReference type="EMBL" id="KAG1898294.1"/>
    </source>
</evidence>
<proteinExistence type="predicted"/>
<dbReference type="InterPro" id="IPR046496">
    <property type="entry name" value="DUF6589"/>
</dbReference>
<name>A0AAD4E4D6_9AGAM</name>
<keyword evidence="3" id="KW-1185">Reference proteome</keyword>